<keyword evidence="7" id="KW-1185">Reference proteome</keyword>
<proteinExistence type="predicted"/>
<dbReference type="Gene3D" id="3.40.50.2300">
    <property type="match status" value="1"/>
</dbReference>
<feature type="domain" description="Response regulatory" evidence="5">
    <location>
        <begin position="11"/>
        <end position="128"/>
    </location>
</feature>
<evidence type="ECO:0000256" key="1">
    <source>
        <dbReference type="ARBA" id="ARBA00015404"/>
    </source>
</evidence>
<dbReference type="SMART" id="SM00421">
    <property type="entry name" value="HTH_LUXR"/>
    <property type="match status" value="1"/>
</dbReference>
<dbReference type="SUPFAM" id="SSF52172">
    <property type="entry name" value="CheY-like"/>
    <property type="match status" value="1"/>
</dbReference>
<keyword evidence="2 6" id="KW-0238">DNA-binding</keyword>
<evidence type="ECO:0000259" key="4">
    <source>
        <dbReference type="PROSITE" id="PS50043"/>
    </source>
</evidence>
<feature type="modified residue" description="4-aspartylphosphate" evidence="3">
    <location>
        <position position="60"/>
    </location>
</feature>
<dbReference type="CDD" id="cd17574">
    <property type="entry name" value="REC_OmpR"/>
    <property type="match status" value="1"/>
</dbReference>
<dbReference type="SUPFAM" id="SSF46894">
    <property type="entry name" value="C-terminal effector domain of the bipartite response regulators"/>
    <property type="match status" value="1"/>
</dbReference>
<evidence type="ECO:0000313" key="7">
    <source>
        <dbReference type="Proteomes" id="UP000182985"/>
    </source>
</evidence>
<evidence type="ECO:0000256" key="2">
    <source>
        <dbReference type="ARBA" id="ARBA00023125"/>
    </source>
</evidence>
<protein>
    <recommendedName>
        <fullName evidence="1">Flagellar transcriptional regulator FtcR</fullName>
    </recommendedName>
</protein>
<dbReference type="InterPro" id="IPR016032">
    <property type="entry name" value="Sig_transdc_resp-reg_C-effctor"/>
</dbReference>
<evidence type="ECO:0000256" key="3">
    <source>
        <dbReference type="PROSITE-ProRule" id="PRU00169"/>
    </source>
</evidence>
<evidence type="ECO:0000259" key="5">
    <source>
        <dbReference type="PROSITE" id="PS50110"/>
    </source>
</evidence>
<dbReference type="AlphaFoldDB" id="A0A1J6HPX0"/>
<dbReference type="Proteomes" id="UP000182985">
    <property type="component" value="Unassembled WGS sequence"/>
</dbReference>
<dbReference type="InterPro" id="IPR011006">
    <property type="entry name" value="CheY-like_superfamily"/>
</dbReference>
<feature type="domain" description="HTH luxR-type" evidence="4">
    <location>
        <begin position="146"/>
        <end position="211"/>
    </location>
</feature>
<dbReference type="PANTHER" id="PTHR43214">
    <property type="entry name" value="TWO-COMPONENT RESPONSE REGULATOR"/>
    <property type="match status" value="1"/>
</dbReference>
<dbReference type="EMBL" id="MOEC01000002">
    <property type="protein sequence ID" value="OIS94996.1"/>
    <property type="molecule type" value="Genomic_DNA"/>
</dbReference>
<dbReference type="CDD" id="cd06170">
    <property type="entry name" value="LuxR_C_like"/>
    <property type="match status" value="1"/>
</dbReference>
<dbReference type="RefSeq" id="WP_071630375.1">
    <property type="nucleotide sequence ID" value="NZ_JBHEEU010000007.1"/>
</dbReference>
<dbReference type="InterPro" id="IPR000792">
    <property type="entry name" value="Tscrpt_reg_LuxR_C"/>
</dbReference>
<comment type="caution">
    <text evidence="6">The sequence shown here is derived from an EMBL/GenBank/DDBJ whole genome shotgun (WGS) entry which is preliminary data.</text>
</comment>
<dbReference type="InterPro" id="IPR039420">
    <property type="entry name" value="WalR-like"/>
</dbReference>
<dbReference type="GO" id="GO:0000160">
    <property type="term" value="P:phosphorelay signal transduction system"/>
    <property type="evidence" value="ECO:0007669"/>
    <property type="project" value="InterPro"/>
</dbReference>
<dbReference type="Gene3D" id="1.10.10.10">
    <property type="entry name" value="Winged helix-like DNA-binding domain superfamily/Winged helix DNA-binding domain"/>
    <property type="match status" value="1"/>
</dbReference>
<dbReference type="InterPro" id="IPR036388">
    <property type="entry name" value="WH-like_DNA-bd_sf"/>
</dbReference>
<keyword evidence="3" id="KW-0597">Phosphoprotein</keyword>
<dbReference type="OrthoDB" id="5292887at2"/>
<dbReference type="GO" id="GO:0006355">
    <property type="term" value="P:regulation of DNA-templated transcription"/>
    <property type="evidence" value="ECO:0007669"/>
    <property type="project" value="InterPro"/>
</dbReference>
<gene>
    <name evidence="6" type="ORF">BLA27_03125</name>
</gene>
<dbReference type="PANTHER" id="PTHR43214:SF42">
    <property type="entry name" value="TRANSCRIPTIONAL REGULATORY PROTEIN DESR"/>
    <property type="match status" value="1"/>
</dbReference>
<dbReference type="PROSITE" id="PS50110">
    <property type="entry name" value="RESPONSE_REGULATORY"/>
    <property type="match status" value="1"/>
</dbReference>
<dbReference type="InterPro" id="IPR001789">
    <property type="entry name" value="Sig_transdc_resp-reg_receiver"/>
</dbReference>
<dbReference type="SMART" id="SM00448">
    <property type="entry name" value="REC"/>
    <property type="match status" value="1"/>
</dbReference>
<evidence type="ECO:0000313" key="6">
    <source>
        <dbReference type="EMBL" id="OIS94996.1"/>
    </source>
</evidence>
<dbReference type="Pfam" id="PF00196">
    <property type="entry name" value="GerE"/>
    <property type="match status" value="1"/>
</dbReference>
<dbReference type="PROSITE" id="PS00622">
    <property type="entry name" value="HTH_LUXR_1"/>
    <property type="match status" value="1"/>
</dbReference>
<dbReference type="Pfam" id="PF00072">
    <property type="entry name" value="Response_reg"/>
    <property type="match status" value="1"/>
</dbReference>
<reference evidence="6 7" key="1">
    <citation type="submission" date="2016-10" db="EMBL/GenBank/DDBJ databases">
        <title>The Draft Genome Sequence of the Potato Rhizosphere Bacteria Ochrobactrum sp. IPA7.2.</title>
        <authorList>
            <person name="Gogoleva N.E."/>
            <person name="Khlopko Y.A."/>
            <person name="Burygin G.L."/>
            <person name="Plotnikov A.O."/>
        </authorList>
    </citation>
    <scope>NUCLEOTIDE SEQUENCE [LARGE SCALE GENOMIC DNA]</scope>
    <source>
        <strain evidence="6 7">IPA7.2</strain>
    </source>
</reference>
<organism evidence="6 7">
    <name type="scientific">Brucella cytisi</name>
    <dbReference type="NCBI Taxonomy" id="407152"/>
    <lineage>
        <taxon>Bacteria</taxon>
        <taxon>Pseudomonadati</taxon>
        <taxon>Pseudomonadota</taxon>
        <taxon>Alphaproteobacteria</taxon>
        <taxon>Hyphomicrobiales</taxon>
        <taxon>Brucellaceae</taxon>
        <taxon>Brucella/Ochrobactrum group</taxon>
        <taxon>Brucella</taxon>
    </lineage>
</organism>
<dbReference type="GO" id="GO:0003677">
    <property type="term" value="F:DNA binding"/>
    <property type="evidence" value="ECO:0007669"/>
    <property type="project" value="UniProtKB-KW"/>
</dbReference>
<name>A0A1J6HPX0_9HYPH</name>
<dbReference type="PRINTS" id="PR00038">
    <property type="entry name" value="HTHLUXR"/>
</dbReference>
<accession>A0A1J6HPX0</accession>
<sequence>MRLPEILPLPTVLCIEDEAHILEELIDELGTSGFNAVGAANAIEAMRVLDTTTPDIIICDILMPGTNGLQFLEQIRGARSDLAGTPFLFLTALADRSHELTGRQAGADDYLTKPIDFDVLILTIRARLNLVARVKAISAHSAAMEPEGEFIHLSRRETEVLKEIGDGHKNGEIARKLGLSEHTVSDYVKAIYQKLSVSSRAEATREAIRRGLVDMR</sequence>
<dbReference type="PROSITE" id="PS50043">
    <property type="entry name" value="HTH_LUXR_2"/>
    <property type="match status" value="1"/>
</dbReference>